<feature type="non-terminal residue" evidence="8">
    <location>
        <position position="196"/>
    </location>
</feature>
<evidence type="ECO:0000259" key="7">
    <source>
        <dbReference type="PROSITE" id="PS50950"/>
    </source>
</evidence>
<feature type="transmembrane region" description="Helical" evidence="6">
    <location>
        <begin position="20"/>
        <end position="39"/>
    </location>
</feature>
<evidence type="ECO:0000256" key="4">
    <source>
        <dbReference type="ARBA" id="ARBA00023125"/>
    </source>
</evidence>
<evidence type="ECO:0000256" key="2">
    <source>
        <dbReference type="ARBA" id="ARBA00022771"/>
    </source>
</evidence>
<dbReference type="InterPro" id="IPR006612">
    <property type="entry name" value="THAP_Znf"/>
</dbReference>
<keyword evidence="2 5" id="KW-0863">Zinc-finger</keyword>
<evidence type="ECO:0000313" key="8">
    <source>
        <dbReference type="EMBL" id="KAF0706111.1"/>
    </source>
</evidence>
<reference evidence="8 9" key="1">
    <citation type="submission" date="2019-08" db="EMBL/GenBank/DDBJ databases">
        <title>Whole genome of Aphis craccivora.</title>
        <authorList>
            <person name="Voronova N.V."/>
            <person name="Shulinski R.S."/>
            <person name="Bandarenka Y.V."/>
            <person name="Zhorov D.G."/>
            <person name="Warner D."/>
        </authorList>
    </citation>
    <scope>NUCLEOTIDE SEQUENCE [LARGE SCALE GENOMIC DNA]</scope>
    <source>
        <strain evidence="8">180601</strain>
        <tissue evidence="8">Whole Body</tissue>
    </source>
</reference>
<dbReference type="OrthoDB" id="6623696at2759"/>
<organism evidence="8 9">
    <name type="scientific">Aphis craccivora</name>
    <name type="common">Cowpea aphid</name>
    <dbReference type="NCBI Taxonomy" id="307492"/>
    <lineage>
        <taxon>Eukaryota</taxon>
        <taxon>Metazoa</taxon>
        <taxon>Ecdysozoa</taxon>
        <taxon>Arthropoda</taxon>
        <taxon>Hexapoda</taxon>
        <taxon>Insecta</taxon>
        <taxon>Pterygota</taxon>
        <taxon>Neoptera</taxon>
        <taxon>Paraneoptera</taxon>
        <taxon>Hemiptera</taxon>
        <taxon>Sternorrhyncha</taxon>
        <taxon>Aphidomorpha</taxon>
        <taxon>Aphidoidea</taxon>
        <taxon>Aphididae</taxon>
        <taxon>Aphidini</taxon>
        <taxon>Aphis</taxon>
        <taxon>Aphis</taxon>
    </lineage>
</organism>
<proteinExistence type="predicted"/>
<comment type="caution">
    <text evidence="8">The sequence shown here is derived from an EMBL/GenBank/DDBJ whole genome shotgun (WGS) entry which is preliminary data.</text>
</comment>
<keyword evidence="1" id="KW-0479">Metal-binding</keyword>
<dbReference type="Pfam" id="PF05485">
    <property type="entry name" value="THAP"/>
    <property type="match status" value="1"/>
</dbReference>
<keyword evidence="6" id="KW-0472">Membrane</keyword>
<dbReference type="EMBL" id="VUJU01013032">
    <property type="protein sequence ID" value="KAF0706111.1"/>
    <property type="molecule type" value="Genomic_DNA"/>
</dbReference>
<dbReference type="PROSITE" id="PS50950">
    <property type="entry name" value="ZF_THAP"/>
    <property type="match status" value="1"/>
</dbReference>
<feature type="domain" description="THAP-type" evidence="7">
    <location>
        <begin position="83"/>
        <end position="179"/>
    </location>
</feature>
<keyword evidence="9" id="KW-1185">Reference proteome</keyword>
<evidence type="ECO:0000256" key="5">
    <source>
        <dbReference type="PROSITE-ProRule" id="PRU00309"/>
    </source>
</evidence>
<name>A0A6G0VSC0_APHCR</name>
<gene>
    <name evidence="8" type="ORF">FWK35_00033514</name>
</gene>
<dbReference type="GO" id="GO:0003677">
    <property type="term" value="F:DNA binding"/>
    <property type="evidence" value="ECO:0007669"/>
    <property type="project" value="UniProtKB-UniRule"/>
</dbReference>
<sequence length="196" mass="22171">MSGVHKTPIEGLVRFNNASLVANIIILSSALDSIFINLIPMSYNSVNFHFTTHAHVFTFCLSFYVYHLFFTFTGYFLRSVFTMVFVCIVKTCENSKVSTKVEGCKLFSIPNDLSRCNKWLINCQRSDLCAKPIDILNKNYRVCNDHFNPTINYNETCIETTENDTTNNIIGDDSLPDASIVTSTPSKQNQSVFVAF</sequence>
<evidence type="ECO:0000256" key="3">
    <source>
        <dbReference type="ARBA" id="ARBA00022833"/>
    </source>
</evidence>
<evidence type="ECO:0000313" key="9">
    <source>
        <dbReference type="Proteomes" id="UP000478052"/>
    </source>
</evidence>
<evidence type="ECO:0000256" key="6">
    <source>
        <dbReference type="SAM" id="Phobius"/>
    </source>
</evidence>
<feature type="transmembrane region" description="Helical" evidence="6">
    <location>
        <begin position="46"/>
        <end position="66"/>
    </location>
</feature>
<dbReference type="SMART" id="SM00980">
    <property type="entry name" value="THAP"/>
    <property type="match status" value="1"/>
</dbReference>
<protein>
    <submittedName>
        <fullName evidence="8">52 kDa repressor of the inhibitor of the protein kinase-like</fullName>
    </submittedName>
</protein>
<keyword evidence="6" id="KW-0812">Transmembrane</keyword>
<dbReference type="GO" id="GO:0008270">
    <property type="term" value="F:zinc ion binding"/>
    <property type="evidence" value="ECO:0007669"/>
    <property type="project" value="UniProtKB-KW"/>
</dbReference>
<keyword evidence="6" id="KW-1133">Transmembrane helix</keyword>
<dbReference type="SUPFAM" id="SSF57716">
    <property type="entry name" value="Glucocorticoid receptor-like (DNA-binding domain)"/>
    <property type="match status" value="1"/>
</dbReference>
<keyword evidence="4 5" id="KW-0238">DNA-binding</keyword>
<evidence type="ECO:0000256" key="1">
    <source>
        <dbReference type="ARBA" id="ARBA00022723"/>
    </source>
</evidence>
<accession>A0A6G0VSC0</accession>
<dbReference type="AlphaFoldDB" id="A0A6G0VSC0"/>
<keyword evidence="3" id="KW-0862">Zinc</keyword>
<dbReference type="Proteomes" id="UP000478052">
    <property type="component" value="Unassembled WGS sequence"/>
</dbReference>